<feature type="transmembrane region" description="Helical" evidence="7">
    <location>
        <begin position="201"/>
        <end position="226"/>
    </location>
</feature>
<gene>
    <name evidence="8" type="ORF">NBH00_10335</name>
</gene>
<evidence type="ECO:0000256" key="6">
    <source>
        <dbReference type="SAM" id="MobiDB-lite"/>
    </source>
</evidence>
<evidence type="ECO:0000256" key="3">
    <source>
        <dbReference type="ARBA" id="ARBA00022692"/>
    </source>
</evidence>
<comment type="subcellular location">
    <subcellularLocation>
        <location evidence="1">Membrane</location>
        <topology evidence="1">Multi-pass membrane protein</topology>
    </subcellularLocation>
</comment>
<dbReference type="InterPro" id="IPR005496">
    <property type="entry name" value="Integral_membrane_TerC"/>
</dbReference>
<dbReference type="EMBL" id="CP098502">
    <property type="protein sequence ID" value="UTI66587.1"/>
    <property type="molecule type" value="Genomic_DNA"/>
</dbReference>
<proteinExistence type="inferred from homology"/>
<feature type="transmembrane region" description="Helical" evidence="7">
    <location>
        <begin position="79"/>
        <end position="97"/>
    </location>
</feature>
<feature type="transmembrane region" description="Helical" evidence="7">
    <location>
        <begin position="39"/>
        <end position="59"/>
    </location>
</feature>
<name>A0ABY5E0A6_9ACTN</name>
<protein>
    <submittedName>
        <fullName evidence="8">TerC family protein</fullName>
    </submittedName>
</protein>
<feature type="transmembrane region" description="Helical" evidence="7">
    <location>
        <begin position="171"/>
        <end position="195"/>
    </location>
</feature>
<keyword evidence="4 7" id="KW-1133">Transmembrane helix</keyword>
<feature type="transmembrane region" description="Helical" evidence="7">
    <location>
        <begin position="130"/>
        <end position="150"/>
    </location>
</feature>
<keyword evidence="5 7" id="KW-0472">Membrane</keyword>
<dbReference type="PANTHER" id="PTHR30238">
    <property type="entry name" value="MEMBRANE BOUND PREDICTED REDOX MODULATOR"/>
    <property type="match status" value="1"/>
</dbReference>
<sequence>MDATLTLWLALGALVAVAFVVDFKLFEPGDHERPSMRRAVWWSAGWLVLALGFGAYVWIDHGSGPGGEFLTGYLLERSLSLDNLFVFALIFAGMGVAPADRQRLLTLGIVIALVLRGVFIVVGAELVETLHVVLYLFGAILLYTGVRMALHRHDEDAIDPDRNPGVRLLRRVAPGASAATAVIVAIAAADVIFAVDSIPAIFGVTTDTFVVFSANAFALLGMRALYALLEGAADRFEHLKTGLAFILVFIGAKMLVEDLVHIPVAVSLLVIVTALAASVLASLRAPGDGPGPGPGDAHGEGTAGTPVRAAVPEPEPVSAGGDR</sequence>
<feature type="transmembrane region" description="Helical" evidence="7">
    <location>
        <begin position="262"/>
        <end position="283"/>
    </location>
</feature>
<feature type="region of interest" description="Disordered" evidence="6">
    <location>
        <begin position="287"/>
        <end position="323"/>
    </location>
</feature>
<evidence type="ECO:0000256" key="2">
    <source>
        <dbReference type="ARBA" id="ARBA00007511"/>
    </source>
</evidence>
<dbReference type="RefSeq" id="WP_254573256.1">
    <property type="nucleotide sequence ID" value="NZ_CP098502.1"/>
</dbReference>
<keyword evidence="9" id="KW-1185">Reference proteome</keyword>
<evidence type="ECO:0000256" key="4">
    <source>
        <dbReference type="ARBA" id="ARBA00022989"/>
    </source>
</evidence>
<evidence type="ECO:0000313" key="8">
    <source>
        <dbReference type="EMBL" id="UTI66587.1"/>
    </source>
</evidence>
<feature type="transmembrane region" description="Helical" evidence="7">
    <location>
        <begin position="6"/>
        <end position="27"/>
    </location>
</feature>
<evidence type="ECO:0000256" key="1">
    <source>
        <dbReference type="ARBA" id="ARBA00004141"/>
    </source>
</evidence>
<dbReference type="Pfam" id="PF03741">
    <property type="entry name" value="TerC"/>
    <property type="match status" value="1"/>
</dbReference>
<dbReference type="Proteomes" id="UP001056035">
    <property type="component" value="Chromosome"/>
</dbReference>
<evidence type="ECO:0000313" key="9">
    <source>
        <dbReference type="Proteomes" id="UP001056035"/>
    </source>
</evidence>
<evidence type="ECO:0000256" key="7">
    <source>
        <dbReference type="SAM" id="Phobius"/>
    </source>
</evidence>
<evidence type="ECO:0000256" key="5">
    <source>
        <dbReference type="ARBA" id="ARBA00023136"/>
    </source>
</evidence>
<comment type="similarity">
    <text evidence="2">Belongs to the TerC family.</text>
</comment>
<reference evidence="8 9" key="1">
    <citation type="submission" date="2022-06" db="EMBL/GenBank/DDBJ databases">
        <title>Paraconexibacter antarcticus.</title>
        <authorList>
            <person name="Kim C.S."/>
        </authorList>
    </citation>
    <scope>NUCLEOTIDE SEQUENCE [LARGE SCALE GENOMIC DNA]</scope>
    <source>
        <strain evidence="8 9">02-257</strain>
    </source>
</reference>
<accession>A0ABY5E0A6</accession>
<dbReference type="PANTHER" id="PTHR30238:SF0">
    <property type="entry name" value="THYLAKOID MEMBRANE PROTEIN TERC, CHLOROPLASTIC"/>
    <property type="match status" value="1"/>
</dbReference>
<feature type="transmembrane region" description="Helical" evidence="7">
    <location>
        <begin position="104"/>
        <end position="124"/>
    </location>
</feature>
<keyword evidence="3 7" id="KW-0812">Transmembrane</keyword>
<organism evidence="8 9">
    <name type="scientific">Paraconexibacter antarcticus</name>
    <dbReference type="NCBI Taxonomy" id="2949664"/>
    <lineage>
        <taxon>Bacteria</taxon>
        <taxon>Bacillati</taxon>
        <taxon>Actinomycetota</taxon>
        <taxon>Thermoleophilia</taxon>
        <taxon>Solirubrobacterales</taxon>
        <taxon>Paraconexibacteraceae</taxon>
        <taxon>Paraconexibacter</taxon>
    </lineage>
</organism>